<comment type="cofactor">
    <cofactor evidence="1">
        <name>Cu cation</name>
        <dbReference type="ChEBI" id="CHEBI:23378"/>
    </cofactor>
    <text evidence="1">Contains 1 topaquinone per subunit.</text>
</comment>
<dbReference type="EMBL" id="JBBXMP010000008">
    <property type="protein sequence ID" value="KAL0070215.1"/>
    <property type="molecule type" value="Genomic_DNA"/>
</dbReference>
<dbReference type="InterPro" id="IPR000269">
    <property type="entry name" value="Cu_amine_oxidase"/>
</dbReference>
<feature type="compositionally biased region" description="Basic and acidic residues" evidence="2">
    <location>
        <begin position="297"/>
        <end position="310"/>
    </location>
</feature>
<dbReference type="PANTHER" id="PTHR10638">
    <property type="entry name" value="COPPER AMINE OXIDASE"/>
    <property type="match status" value="1"/>
</dbReference>
<name>A0ABR3A897_9AGAR</name>
<feature type="compositionally biased region" description="Basic residues" evidence="2">
    <location>
        <begin position="311"/>
        <end position="320"/>
    </location>
</feature>
<dbReference type="InterPro" id="IPR015798">
    <property type="entry name" value="Cu_amine_oxidase_C"/>
</dbReference>
<gene>
    <name evidence="4" type="ORF">AAF712_002705</name>
</gene>
<comment type="similarity">
    <text evidence="1">Belongs to the copper/topaquinone oxidase family.</text>
</comment>
<dbReference type="PANTHER" id="PTHR10638:SF20">
    <property type="entry name" value="AMINE OXIDASE"/>
    <property type="match status" value="1"/>
</dbReference>
<proteinExistence type="inferred from homology"/>
<evidence type="ECO:0000256" key="2">
    <source>
        <dbReference type="SAM" id="MobiDB-lite"/>
    </source>
</evidence>
<feature type="domain" description="Copper amine oxidase catalytic" evidence="3">
    <location>
        <begin position="51"/>
        <end position="257"/>
    </location>
</feature>
<evidence type="ECO:0000256" key="1">
    <source>
        <dbReference type="RuleBase" id="RU000672"/>
    </source>
</evidence>
<dbReference type="Pfam" id="PF01179">
    <property type="entry name" value="Cu_amine_oxid"/>
    <property type="match status" value="1"/>
</dbReference>
<keyword evidence="1" id="KW-0801">TPQ</keyword>
<dbReference type="SUPFAM" id="SSF49998">
    <property type="entry name" value="Amine oxidase catalytic domain"/>
    <property type="match status" value="1"/>
</dbReference>
<keyword evidence="1" id="KW-0560">Oxidoreductase</keyword>
<keyword evidence="1" id="KW-0186">Copper</keyword>
<comment type="caution">
    <text evidence="4">The sequence shown here is derived from an EMBL/GenBank/DDBJ whole genome shotgun (WGS) entry which is preliminary data.</text>
</comment>
<evidence type="ECO:0000313" key="4">
    <source>
        <dbReference type="EMBL" id="KAL0070215.1"/>
    </source>
</evidence>
<dbReference type="Proteomes" id="UP001437256">
    <property type="component" value="Unassembled WGS sequence"/>
</dbReference>
<organism evidence="4 5">
    <name type="scientific">Marasmius tenuissimus</name>
    <dbReference type="NCBI Taxonomy" id="585030"/>
    <lineage>
        <taxon>Eukaryota</taxon>
        <taxon>Fungi</taxon>
        <taxon>Dikarya</taxon>
        <taxon>Basidiomycota</taxon>
        <taxon>Agaricomycotina</taxon>
        <taxon>Agaricomycetes</taxon>
        <taxon>Agaricomycetidae</taxon>
        <taxon>Agaricales</taxon>
        <taxon>Marasmiineae</taxon>
        <taxon>Marasmiaceae</taxon>
        <taxon>Marasmius</taxon>
    </lineage>
</organism>
<dbReference type="InterPro" id="IPR036460">
    <property type="entry name" value="Cu_amine_oxidase_C_sf"/>
</dbReference>
<comment type="PTM">
    <text evidence="1">Topaquinone (TPQ) is generated by copper-dependent autoxidation of a specific tyrosyl residue.</text>
</comment>
<protein>
    <recommendedName>
        <fullName evidence="1">Amine oxidase</fullName>
        <ecNumber evidence="1">1.4.3.-</ecNumber>
    </recommendedName>
</protein>
<keyword evidence="5" id="KW-1185">Reference proteome</keyword>
<accession>A0ABR3A897</accession>
<dbReference type="Gene3D" id="2.70.98.20">
    <property type="entry name" value="Copper amine oxidase, catalytic domain"/>
    <property type="match status" value="1"/>
</dbReference>
<evidence type="ECO:0000259" key="3">
    <source>
        <dbReference type="Pfam" id="PF01179"/>
    </source>
</evidence>
<feature type="region of interest" description="Disordered" evidence="2">
    <location>
        <begin position="287"/>
        <end position="320"/>
    </location>
</feature>
<reference evidence="4 5" key="1">
    <citation type="submission" date="2024-05" db="EMBL/GenBank/DDBJ databases">
        <title>A draft genome resource for the thread blight pathogen Marasmius tenuissimus strain MS-2.</title>
        <authorList>
            <person name="Yulfo-Soto G.E."/>
            <person name="Baruah I.K."/>
            <person name="Amoako-Attah I."/>
            <person name="Bukari Y."/>
            <person name="Meinhardt L.W."/>
            <person name="Bailey B.A."/>
            <person name="Cohen S.P."/>
        </authorList>
    </citation>
    <scope>NUCLEOTIDE SEQUENCE [LARGE SCALE GENOMIC DNA]</scope>
    <source>
        <strain evidence="4 5">MS-2</strain>
    </source>
</reference>
<dbReference type="EC" id="1.4.3.-" evidence="1"/>
<sequence>MALRSSSITSSNSTVPLKSACQRQDIFKVAFGTPGRTHMEDAFEIRALLPVGNVHDHVINFKVDFDVAGTKNSLLETTTHQEEVKHPWLDDDDWGYTTVQQKVTKRYIESEDEALLKYPHNFQGHYAIVNQDNKNAWGYPRGYIVHAGFNPVHTGVVGSKRTLENAHWARYNLAVSKRKETEPSSSSMWNMNLPGAPVVNFHKLFDGDNITQEDLVVWVNVGTHHLPQAEDSPNTKMNTATSSFLLTPFNYFDYDVSMESSNAILLTSPEIPGEPFAYDDYGVEQGFSEEGSQLKPTDPEEMRKMSETYHRVRSRSTRLS</sequence>
<evidence type="ECO:0000313" key="5">
    <source>
        <dbReference type="Proteomes" id="UP001437256"/>
    </source>
</evidence>
<keyword evidence="1" id="KW-0479">Metal-binding</keyword>